<dbReference type="AlphaFoldDB" id="A0A438M2G1"/>
<organism evidence="2 3">
    <name type="scientific">Nonomuraea polychroma</name>
    <dbReference type="NCBI Taxonomy" id="46176"/>
    <lineage>
        <taxon>Bacteria</taxon>
        <taxon>Bacillati</taxon>
        <taxon>Actinomycetota</taxon>
        <taxon>Actinomycetes</taxon>
        <taxon>Streptosporangiales</taxon>
        <taxon>Streptosporangiaceae</taxon>
        <taxon>Nonomuraea</taxon>
    </lineage>
</organism>
<dbReference type="EMBL" id="SAUN01000001">
    <property type="protein sequence ID" value="RVX40020.1"/>
    <property type="molecule type" value="Genomic_DNA"/>
</dbReference>
<evidence type="ECO:0000313" key="2">
    <source>
        <dbReference type="EMBL" id="RVX40020.1"/>
    </source>
</evidence>
<protein>
    <recommendedName>
        <fullName evidence="4">Signal transduction histidine kinase</fullName>
    </recommendedName>
</protein>
<sequence length="377" mass="40370">MSDGVEERTRTQLRHGLRIATLLVAGAIVLGLGQANMLRHLDAYEPALAQVAALAALGAVLAGEAVLLVRRRSWGRLRWAAIAVVLAASALSYATLPDGRTSTGVDWLFGAANWAGLVVLLDRPLRTSAAFLLAHEVMALLHLVLFDEPSRGALARFATGSVTVIGFPLCVAVAAAILRSLSAAAEASRREIEQVRVAEAVAAESHRRRQQRFAELSATTIPLLEGLADGSLRPEEPVVQRRCAIEAARMRRLFAESDTVTNPLLHELRHCIDVADRKGVVVELDARGHWPALPVAVRRDLTEAVLIVLATAASRARVTVVGSADLVSVSAVADCGEVDVPSPATPGVRVETLTYDDTVWMEVRWQPTPHPAPQPTS</sequence>
<keyword evidence="1" id="KW-1133">Transmembrane helix</keyword>
<gene>
    <name evidence="2" type="ORF">EDD27_2407</name>
</gene>
<feature type="transmembrane region" description="Helical" evidence="1">
    <location>
        <begin position="47"/>
        <end position="67"/>
    </location>
</feature>
<dbReference type="OrthoDB" id="5125370at2"/>
<keyword evidence="3" id="KW-1185">Reference proteome</keyword>
<comment type="caution">
    <text evidence="2">The sequence shown here is derived from an EMBL/GenBank/DDBJ whole genome shotgun (WGS) entry which is preliminary data.</text>
</comment>
<feature type="transmembrane region" description="Helical" evidence="1">
    <location>
        <begin position="157"/>
        <end position="181"/>
    </location>
</feature>
<keyword evidence="1" id="KW-0812">Transmembrane</keyword>
<name>A0A438M2G1_9ACTN</name>
<evidence type="ECO:0008006" key="4">
    <source>
        <dbReference type="Google" id="ProtNLM"/>
    </source>
</evidence>
<proteinExistence type="predicted"/>
<keyword evidence="1" id="KW-0472">Membrane</keyword>
<dbReference type="RefSeq" id="WP_127932458.1">
    <property type="nucleotide sequence ID" value="NZ_SAUN01000001.1"/>
</dbReference>
<feature type="transmembrane region" description="Helical" evidence="1">
    <location>
        <begin position="79"/>
        <end position="96"/>
    </location>
</feature>
<reference evidence="2 3" key="1">
    <citation type="submission" date="2019-01" db="EMBL/GenBank/DDBJ databases">
        <title>Sequencing the genomes of 1000 actinobacteria strains.</title>
        <authorList>
            <person name="Klenk H.-P."/>
        </authorList>
    </citation>
    <scope>NUCLEOTIDE SEQUENCE [LARGE SCALE GENOMIC DNA]</scope>
    <source>
        <strain evidence="2 3">DSM 43925</strain>
    </source>
</reference>
<dbReference type="Proteomes" id="UP000284824">
    <property type="component" value="Unassembled WGS sequence"/>
</dbReference>
<evidence type="ECO:0000313" key="3">
    <source>
        <dbReference type="Proteomes" id="UP000284824"/>
    </source>
</evidence>
<accession>A0A438M2G1</accession>
<evidence type="ECO:0000256" key="1">
    <source>
        <dbReference type="SAM" id="Phobius"/>
    </source>
</evidence>
<feature type="transmembrane region" description="Helical" evidence="1">
    <location>
        <begin position="128"/>
        <end position="145"/>
    </location>
</feature>
<feature type="transmembrane region" description="Helical" evidence="1">
    <location>
        <begin position="16"/>
        <end position="35"/>
    </location>
</feature>